<evidence type="ECO:0000256" key="1">
    <source>
        <dbReference type="ARBA" id="ARBA00004141"/>
    </source>
</evidence>
<feature type="transmembrane region" description="Helical" evidence="7">
    <location>
        <begin position="219"/>
        <end position="238"/>
    </location>
</feature>
<keyword evidence="3 7" id="KW-0812">Transmembrane</keyword>
<feature type="transmembrane region" description="Helical" evidence="7">
    <location>
        <begin position="156"/>
        <end position="180"/>
    </location>
</feature>
<gene>
    <name evidence="8" type="ORF">BCR43DRAFT_432729</name>
</gene>
<keyword evidence="6 7" id="KW-0472">Membrane</keyword>
<feature type="transmembrane region" description="Helical" evidence="7">
    <location>
        <begin position="250"/>
        <end position="269"/>
    </location>
</feature>
<evidence type="ECO:0000256" key="6">
    <source>
        <dbReference type="ARBA" id="ARBA00023136"/>
    </source>
</evidence>
<keyword evidence="5" id="KW-0406">Ion transport</keyword>
<dbReference type="InParanoid" id="A0A1X2HR02"/>
<sequence length="326" mass="37038">MLTRKQRYRIGGAEYRALDLLARLVPLFYVVHVVAFAFGFRIYVAVSRYAQQVLEDGQVSPWYWSFYVSLASFNNLGLVPLDASMIPFINAPAPLLMSAALIILGNTGYAIALRFLLRLIYVLTPSSNVMDRDTLRLLLDHPRRCYSMLFTSTQTYWLIAILIVINLVEVTVFLATNFWLPVLQGIPWGSRVLDAFYQGVTIRNAGFTTISIMDLNPGTQIIYIVCMYISVYPVGISIRNSNIYQVSHLTASILCLCLRTYVCVLYVFVFNEYYALQPRTVLRNVSWAFIIVITTSRKRNSKSLRTTTPQAPVEHVSNGFLHSAVR</sequence>
<evidence type="ECO:0000256" key="7">
    <source>
        <dbReference type="SAM" id="Phobius"/>
    </source>
</evidence>
<dbReference type="GO" id="GO:0030007">
    <property type="term" value="P:intracellular potassium ion homeostasis"/>
    <property type="evidence" value="ECO:0007669"/>
    <property type="project" value="TreeGrafter"/>
</dbReference>
<keyword evidence="2" id="KW-0813">Transport</keyword>
<organism evidence="8 9">
    <name type="scientific">Syncephalastrum racemosum</name>
    <name type="common">Filamentous fungus</name>
    <dbReference type="NCBI Taxonomy" id="13706"/>
    <lineage>
        <taxon>Eukaryota</taxon>
        <taxon>Fungi</taxon>
        <taxon>Fungi incertae sedis</taxon>
        <taxon>Mucoromycota</taxon>
        <taxon>Mucoromycotina</taxon>
        <taxon>Mucoromycetes</taxon>
        <taxon>Mucorales</taxon>
        <taxon>Syncephalastraceae</taxon>
        <taxon>Syncephalastrum</taxon>
    </lineage>
</organism>
<dbReference type="AlphaFoldDB" id="A0A1X2HR02"/>
<dbReference type="OMA" id="CAMEWNS"/>
<dbReference type="InterPro" id="IPR003445">
    <property type="entry name" value="Cat_transpt"/>
</dbReference>
<dbReference type="STRING" id="13706.A0A1X2HR02"/>
<feature type="transmembrane region" description="Helical" evidence="7">
    <location>
        <begin position="95"/>
        <end position="117"/>
    </location>
</feature>
<dbReference type="GO" id="GO:0140107">
    <property type="term" value="F:high-affinity potassium ion transmembrane transporter activity"/>
    <property type="evidence" value="ECO:0007669"/>
    <property type="project" value="TreeGrafter"/>
</dbReference>
<dbReference type="GO" id="GO:1990573">
    <property type="term" value="P:potassium ion import across plasma membrane"/>
    <property type="evidence" value="ECO:0007669"/>
    <property type="project" value="TreeGrafter"/>
</dbReference>
<comment type="subcellular location">
    <subcellularLocation>
        <location evidence="1">Membrane</location>
        <topology evidence="1">Multi-pass membrane protein</topology>
    </subcellularLocation>
</comment>
<dbReference type="Proteomes" id="UP000242180">
    <property type="component" value="Unassembled WGS sequence"/>
</dbReference>
<feature type="transmembrane region" description="Helical" evidence="7">
    <location>
        <begin position="20"/>
        <end position="44"/>
    </location>
</feature>
<evidence type="ECO:0000256" key="4">
    <source>
        <dbReference type="ARBA" id="ARBA00022989"/>
    </source>
</evidence>
<evidence type="ECO:0000256" key="3">
    <source>
        <dbReference type="ARBA" id="ARBA00022692"/>
    </source>
</evidence>
<feature type="transmembrane region" description="Helical" evidence="7">
    <location>
        <begin position="64"/>
        <end position="83"/>
    </location>
</feature>
<evidence type="ECO:0000256" key="2">
    <source>
        <dbReference type="ARBA" id="ARBA00022448"/>
    </source>
</evidence>
<name>A0A1X2HR02_SYNRA</name>
<dbReference type="OrthoDB" id="9999863at2759"/>
<dbReference type="Pfam" id="PF02386">
    <property type="entry name" value="TrkH"/>
    <property type="match status" value="1"/>
</dbReference>
<reference evidence="8 9" key="1">
    <citation type="submission" date="2016-07" db="EMBL/GenBank/DDBJ databases">
        <title>Pervasive Adenine N6-methylation of Active Genes in Fungi.</title>
        <authorList>
            <consortium name="DOE Joint Genome Institute"/>
            <person name="Mondo S.J."/>
            <person name="Dannebaum R.O."/>
            <person name="Kuo R.C."/>
            <person name="Labutti K."/>
            <person name="Haridas S."/>
            <person name="Kuo A."/>
            <person name="Salamov A."/>
            <person name="Ahrendt S.R."/>
            <person name="Lipzen A."/>
            <person name="Sullivan W."/>
            <person name="Andreopoulos W.B."/>
            <person name="Clum A."/>
            <person name="Lindquist E."/>
            <person name="Daum C."/>
            <person name="Ramamoorthy G.K."/>
            <person name="Gryganskyi A."/>
            <person name="Culley D."/>
            <person name="Magnuson J.K."/>
            <person name="James T.Y."/>
            <person name="O'Malley M.A."/>
            <person name="Stajich J.E."/>
            <person name="Spatafora J.W."/>
            <person name="Visel A."/>
            <person name="Grigoriev I.V."/>
        </authorList>
    </citation>
    <scope>NUCLEOTIDE SEQUENCE [LARGE SCALE GENOMIC DNA]</scope>
    <source>
        <strain evidence="8 9">NRRL 2496</strain>
    </source>
</reference>
<dbReference type="InterPro" id="IPR051143">
    <property type="entry name" value="TrkH_K-transport"/>
</dbReference>
<keyword evidence="9" id="KW-1185">Reference proteome</keyword>
<evidence type="ECO:0000313" key="9">
    <source>
        <dbReference type="Proteomes" id="UP000242180"/>
    </source>
</evidence>
<dbReference type="PANTHER" id="PTHR31064:SF30">
    <property type="entry name" value="HIGH-AFFINITY POTASSIUM TRANSPORT PROTEIN-RELATED"/>
    <property type="match status" value="1"/>
</dbReference>
<evidence type="ECO:0000313" key="8">
    <source>
        <dbReference type="EMBL" id="ORZ01771.1"/>
    </source>
</evidence>
<dbReference type="GO" id="GO:0005886">
    <property type="term" value="C:plasma membrane"/>
    <property type="evidence" value="ECO:0007669"/>
    <property type="project" value="TreeGrafter"/>
</dbReference>
<evidence type="ECO:0000256" key="5">
    <source>
        <dbReference type="ARBA" id="ARBA00023065"/>
    </source>
</evidence>
<dbReference type="EMBL" id="MCGN01000002">
    <property type="protein sequence ID" value="ORZ01771.1"/>
    <property type="molecule type" value="Genomic_DNA"/>
</dbReference>
<comment type="caution">
    <text evidence="8">The sequence shown here is derived from an EMBL/GenBank/DDBJ whole genome shotgun (WGS) entry which is preliminary data.</text>
</comment>
<protein>
    <submittedName>
        <fullName evidence="8">Cation transport protein-domain-containing protein</fullName>
    </submittedName>
</protein>
<dbReference type="PANTHER" id="PTHR31064">
    <property type="entry name" value="POTASSIUM TRANSPORT PROTEIN DDB_G0292412-RELATED"/>
    <property type="match status" value="1"/>
</dbReference>
<proteinExistence type="predicted"/>
<accession>A0A1X2HR02</accession>
<keyword evidence="4 7" id="KW-1133">Transmembrane helix</keyword>